<organism evidence="1 2">
    <name type="scientific">Candidatus Magnetobacterium bavaricum</name>
    <dbReference type="NCBI Taxonomy" id="29290"/>
    <lineage>
        <taxon>Bacteria</taxon>
        <taxon>Pseudomonadati</taxon>
        <taxon>Nitrospirota</taxon>
        <taxon>Thermodesulfovibrionia</taxon>
        <taxon>Thermodesulfovibrionales</taxon>
        <taxon>Candidatus Magnetobacteriaceae</taxon>
        <taxon>Candidatus Magnetobacterium</taxon>
    </lineage>
</organism>
<dbReference type="Proteomes" id="UP000033423">
    <property type="component" value="Unassembled WGS sequence"/>
</dbReference>
<accession>A0A0F3GVP7</accession>
<evidence type="ECO:0000313" key="2">
    <source>
        <dbReference type="Proteomes" id="UP000033423"/>
    </source>
</evidence>
<dbReference type="AlphaFoldDB" id="A0A0F3GVP7"/>
<reference evidence="1 2" key="1">
    <citation type="submission" date="2015-02" db="EMBL/GenBank/DDBJ databases">
        <title>Single-cell genomics of uncultivated deep-branching MTB reveals a conserved set of magnetosome genes.</title>
        <authorList>
            <person name="Kolinko S."/>
            <person name="Richter M."/>
            <person name="Glockner F.O."/>
            <person name="Brachmann A."/>
            <person name="Schuler D."/>
        </authorList>
    </citation>
    <scope>NUCLEOTIDE SEQUENCE [LARGE SCALE GENOMIC DNA]</scope>
    <source>
        <strain evidence="1">TM-1</strain>
    </source>
</reference>
<name>A0A0F3GVP7_9BACT</name>
<sequence length="70" mass="8287">MAVNDLVIVPDKDRGHPAMLQNRCLELFKVRLRQCFEIALKLHHICMRKVSATLTTYWNYLLFHITPCFL</sequence>
<comment type="caution">
    <text evidence="1">The sequence shown here is derived from an EMBL/GenBank/DDBJ whole genome shotgun (WGS) entry which is preliminary data.</text>
</comment>
<gene>
    <name evidence="1" type="ORF">MBAV_001835</name>
</gene>
<protein>
    <submittedName>
        <fullName evidence="1">Uncharacterized protein</fullName>
    </submittedName>
</protein>
<evidence type="ECO:0000313" key="1">
    <source>
        <dbReference type="EMBL" id="KJU85971.1"/>
    </source>
</evidence>
<proteinExistence type="predicted"/>
<keyword evidence="2" id="KW-1185">Reference proteome</keyword>
<dbReference type="EMBL" id="LACI01000785">
    <property type="protein sequence ID" value="KJU85971.1"/>
    <property type="molecule type" value="Genomic_DNA"/>
</dbReference>